<keyword evidence="3" id="KW-0812">Transmembrane</keyword>
<evidence type="ECO:0000259" key="7">
    <source>
        <dbReference type="SMART" id="SM00014"/>
    </source>
</evidence>
<accession>X0TVG0</accession>
<evidence type="ECO:0000256" key="4">
    <source>
        <dbReference type="ARBA" id="ARBA00022801"/>
    </source>
</evidence>
<dbReference type="SMART" id="SM00014">
    <property type="entry name" value="acidPPc"/>
    <property type="match status" value="1"/>
</dbReference>
<dbReference type="Gene3D" id="1.20.144.10">
    <property type="entry name" value="Phosphatidic acid phosphatase type 2/haloperoxidase"/>
    <property type="match status" value="1"/>
</dbReference>
<dbReference type="PANTHER" id="PTHR14969">
    <property type="entry name" value="SPHINGOSINE-1-PHOSPHATE PHOSPHOHYDROLASE"/>
    <property type="match status" value="1"/>
</dbReference>
<dbReference type="EMBL" id="BARS01018231">
    <property type="protein sequence ID" value="GAF92132.1"/>
    <property type="molecule type" value="Genomic_DNA"/>
</dbReference>
<dbReference type="GO" id="GO:0005886">
    <property type="term" value="C:plasma membrane"/>
    <property type="evidence" value="ECO:0007669"/>
    <property type="project" value="UniProtKB-SubCell"/>
</dbReference>
<evidence type="ECO:0000256" key="6">
    <source>
        <dbReference type="ARBA" id="ARBA00023136"/>
    </source>
</evidence>
<evidence type="ECO:0000256" key="3">
    <source>
        <dbReference type="ARBA" id="ARBA00022692"/>
    </source>
</evidence>
<evidence type="ECO:0000256" key="2">
    <source>
        <dbReference type="ARBA" id="ARBA00022475"/>
    </source>
</evidence>
<proteinExistence type="predicted"/>
<dbReference type="GO" id="GO:0016787">
    <property type="term" value="F:hydrolase activity"/>
    <property type="evidence" value="ECO:0007669"/>
    <property type="project" value="UniProtKB-KW"/>
</dbReference>
<dbReference type="AlphaFoldDB" id="X0TVG0"/>
<organism evidence="8">
    <name type="scientific">marine sediment metagenome</name>
    <dbReference type="NCBI Taxonomy" id="412755"/>
    <lineage>
        <taxon>unclassified sequences</taxon>
        <taxon>metagenomes</taxon>
        <taxon>ecological metagenomes</taxon>
    </lineage>
</organism>
<dbReference type="PANTHER" id="PTHR14969:SF62">
    <property type="entry name" value="DECAPRENYLPHOSPHORYL-5-PHOSPHORIBOSE PHOSPHATASE RV3807C-RELATED"/>
    <property type="match status" value="1"/>
</dbReference>
<feature type="non-terminal residue" evidence="8">
    <location>
        <position position="1"/>
    </location>
</feature>
<gene>
    <name evidence="8" type="ORF">S01H1_29685</name>
</gene>
<dbReference type="InterPro" id="IPR036938">
    <property type="entry name" value="PAP2/HPO_sf"/>
</dbReference>
<keyword evidence="2" id="KW-1003">Cell membrane</keyword>
<dbReference type="SUPFAM" id="SSF48317">
    <property type="entry name" value="Acid phosphatase/Vanadium-dependent haloperoxidase"/>
    <property type="match status" value="1"/>
</dbReference>
<name>X0TVG0_9ZZZZ</name>
<dbReference type="Pfam" id="PF01569">
    <property type="entry name" value="PAP2"/>
    <property type="match status" value="1"/>
</dbReference>
<keyword evidence="5" id="KW-1133">Transmembrane helix</keyword>
<evidence type="ECO:0000256" key="5">
    <source>
        <dbReference type="ARBA" id="ARBA00022989"/>
    </source>
</evidence>
<reference evidence="8" key="1">
    <citation type="journal article" date="2014" name="Front. Microbiol.">
        <title>High frequency of phylogenetically diverse reductive dehalogenase-homologous genes in deep subseafloor sedimentary metagenomes.</title>
        <authorList>
            <person name="Kawai M."/>
            <person name="Futagami T."/>
            <person name="Toyoda A."/>
            <person name="Takaki Y."/>
            <person name="Nishi S."/>
            <person name="Hori S."/>
            <person name="Arai W."/>
            <person name="Tsubouchi T."/>
            <person name="Morono Y."/>
            <person name="Uchiyama I."/>
            <person name="Ito T."/>
            <person name="Fujiyama A."/>
            <person name="Inagaki F."/>
            <person name="Takami H."/>
        </authorList>
    </citation>
    <scope>NUCLEOTIDE SEQUENCE</scope>
    <source>
        <strain evidence="8">Expedition CK06-06</strain>
    </source>
</reference>
<evidence type="ECO:0000256" key="1">
    <source>
        <dbReference type="ARBA" id="ARBA00004651"/>
    </source>
</evidence>
<comment type="caution">
    <text evidence="8">The sequence shown here is derived from an EMBL/GenBank/DDBJ whole genome shotgun (WGS) entry which is preliminary data.</text>
</comment>
<comment type="subcellular location">
    <subcellularLocation>
        <location evidence="1">Cell membrane</location>
        <topology evidence="1">Multi-pass membrane protein</topology>
    </subcellularLocation>
</comment>
<dbReference type="InterPro" id="IPR000326">
    <property type="entry name" value="PAP2/HPO"/>
</dbReference>
<protein>
    <recommendedName>
        <fullName evidence="7">Phosphatidic acid phosphatase type 2/haloperoxidase domain-containing protein</fullName>
    </recommendedName>
</protein>
<keyword evidence="6" id="KW-0472">Membrane</keyword>
<keyword evidence="4" id="KW-0378">Hydrolase</keyword>
<sequence length="158" mass="16675">LAILRALRAHGHGPRVERAVLVFTRAGEHGLLWQALCLAGALADARRRPRYLRAMRTVGLAYLANIALKYVVRRPRPRLDDLPALSSTVTSLSFPSAHATTSFAAARALTVEGGLAKPPVYALASVMALSRVYAGVHYPTDIAAGALLGTVLAGAAGR</sequence>
<feature type="domain" description="Phosphatidic acid phosphatase type 2/haloperoxidase" evidence="7">
    <location>
        <begin position="51"/>
        <end position="157"/>
    </location>
</feature>
<evidence type="ECO:0000313" key="8">
    <source>
        <dbReference type="EMBL" id="GAF92132.1"/>
    </source>
</evidence>